<evidence type="ECO:0000256" key="1">
    <source>
        <dbReference type="PROSITE-ProRule" id="PRU01076"/>
    </source>
</evidence>
<dbReference type="Pfam" id="PF04014">
    <property type="entry name" value="MazE_antitoxin"/>
    <property type="match status" value="1"/>
</dbReference>
<dbReference type="SUPFAM" id="SSF89447">
    <property type="entry name" value="AbrB/MazE/MraZ-like"/>
    <property type="match status" value="1"/>
</dbReference>
<gene>
    <name evidence="3" type="primary">vapB2</name>
    <name evidence="3" type="ORF">PbB2_01641</name>
</gene>
<protein>
    <submittedName>
        <fullName evidence="3">Antitoxin VapB2</fullName>
    </submittedName>
</protein>
<evidence type="ECO:0000313" key="4">
    <source>
        <dbReference type="Proteomes" id="UP000245086"/>
    </source>
</evidence>
<keyword evidence="1" id="KW-0238">DNA-binding</keyword>
<sequence length="83" mass="9265">MATHKTKTFKSGNSQAVRLPKALAFPEGTELEMVREGDVITLRPTPRSGKISFQQMLAELRNLPDVADIEARDPDIFPEREGL</sequence>
<dbReference type="InterPro" id="IPR007159">
    <property type="entry name" value="SpoVT-AbrB_dom"/>
</dbReference>
<proteinExistence type="predicted"/>
<dbReference type="OrthoDB" id="7173678at2"/>
<dbReference type="InterPro" id="IPR037914">
    <property type="entry name" value="SpoVT-AbrB_sf"/>
</dbReference>
<evidence type="ECO:0000313" key="3">
    <source>
        <dbReference type="EMBL" id="GBF57970.1"/>
    </source>
</evidence>
<dbReference type="Gene3D" id="2.10.260.10">
    <property type="match status" value="1"/>
</dbReference>
<reference evidence="3 4" key="1">
    <citation type="journal article" date="2018" name="Genome Announc.">
        <title>Draft Genome Sequence of "Candidatus Phycosocius bacilliformis," an Alphaproteobacterial Ectosymbiont of the Hydrocarbon-Producing Green Alga Botryococcus braunii.</title>
        <authorList>
            <person name="Tanabe Y."/>
            <person name="Yamaguchi H."/>
            <person name="Watanabe M.M."/>
        </authorList>
    </citation>
    <scope>NUCLEOTIDE SEQUENCE [LARGE SCALE GENOMIC DNA]</scope>
    <source>
        <strain evidence="3 4">BOTRYCO-2</strain>
    </source>
</reference>
<dbReference type="EMBL" id="BFBR01000004">
    <property type="protein sequence ID" value="GBF57970.1"/>
    <property type="molecule type" value="Genomic_DNA"/>
</dbReference>
<feature type="domain" description="SpoVT-AbrB" evidence="2">
    <location>
        <begin position="6"/>
        <end position="47"/>
    </location>
</feature>
<comment type="caution">
    <text evidence="3">The sequence shown here is derived from an EMBL/GenBank/DDBJ whole genome shotgun (WGS) entry which is preliminary data.</text>
</comment>
<dbReference type="RefSeq" id="WP_108984826.1">
    <property type="nucleotide sequence ID" value="NZ_BFBR01000004.1"/>
</dbReference>
<dbReference type="Proteomes" id="UP000245086">
    <property type="component" value="Unassembled WGS sequence"/>
</dbReference>
<dbReference type="GO" id="GO:0003677">
    <property type="term" value="F:DNA binding"/>
    <property type="evidence" value="ECO:0007669"/>
    <property type="project" value="UniProtKB-UniRule"/>
</dbReference>
<evidence type="ECO:0000259" key="2">
    <source>
        <dbReference type="PROSITE" id="PS51740"/>
    </source>
</evidence>
<accession>A0A2P2EA92</accession>
<dbReference type="SMART" id="SM00966">
    <property type="entry name" value="SpoVT_AbrB"/>
    <property type="match status" value="1"/>
</dbReference>
<dbReference type="AlphaFoldDB" id="A0A2P2EA92"/>
<dbReference type="PROSITE" id="PS51740">
    <property type="entry name" value="SPOVT_ABRB"/>
    <property type="match status" value="1"/>
</dbReference>
<keyword evidence="4" id="KW-1185">Reference proteome</keyword>
<name>A0A2P2EA92_9PROT</name>
<organism evidence="3 4">
    <name type="scientific">Candidatus Phycosocius bacilliformis</name>
    <dbReference type="NCBI Taxonomy" id="1445552"/>
    <lineage>
        <taxon>Bacteria</taxon>
        <taxon>Pseudomonadati</taxon>
        <taxon>Pseudomonadota</taxon>
        <taxon>Alphaproteobacteria</taxon>
        <taxon>Caulobacterales</taxon>
        <taxon>Caulobacterales incertae sedis</taxon>
        <taxon>Candidatus Phycosocius</taxon>
    </lineage>
</organism>